<dbReference type="Gramene" id="fgenesh1_pg.C_scaffold_1001128">
    <property type="protein sequence ID" value="fgenesh1_pg.C_scaffold_1001128"/>
    <property type="gene ID" value="fgenesh1_pg.C_scaffold_1001128"/>
</dbReference>
<evidence type="ECO:0000256" key="6">
    <source>
        <dbReference type="ARBA" id="ARBA00022787"/>
    </source>
</evidence>
<dbReference type="InterPro" id="IPR023614">
    <property type="entry name" value="Porin_dom_sf"/>
</dbReference>
<keyword evidence="5" id="KW-0812">Transmembrane</keyword>
<dbReference type="GO" id="GO:0008320">
    <property type="term" value="F:protein transmembrane transporter activity"/>
    <property type="evidence" value="ECO:0007669"/>
    <property type="project" value="InterPro"/>
</dbReference>
<organism evidence="11">
    <name type="scientific">Arabidopsis lyrata subsp. lyrata</name>
    <name type="common">Lyre-leaved rock-cress</name>
    <dbReference type="NCBI Taxonomy" id="81972"/>
    <lineage>
        <taxon>Eukaryota</taxon>
        <taxon>Viridiplantae</taxon>
        <taxon>Streptophyta</taxon>
        <taxon>Embryophyta</taxon>
        <taxon>Tracheophyta</taxon>
        <taxon>Spermatophyta</taxon>
        <taxon>Magnoliopsida</taxon>
        <taxon>eudicotyledons</taxon>
        <taxon>Gunneridae</taxon>
        <taxon>Pentapetalae</taxon>
        <taxon>rosids</taxon>
        <taxon>malvids</taxon>
        <taxon>Brassicales</taxon>
        <taxon>Brassicaceae</taxon>
        <taxon>Camelineae</taxon>
        <taxon>Arabidopsis</taxon>
    </lineage>
</organism>
<dbReference type="Gene3D" id="2.40.160.10">
    <property type="entry name" value="Porin"/>
    <property type="match status" value="1"/>
</dbReference>
<accession>D7KPA7</accession>
<dbReference type="STRING" id="81972.D7KPA7"/>
<keyword evidence="11" id="KW-1185">Reference proteome</keyword>
<evidence type="ECO:0000256" key="5">
    <source>
        <dbReference type="ARBA" id="ARBA00022692"/>
    </source>
</evidence>
<reference evidence="11" key="1">
    <citation type="journal article" date="2011" name="Nat. Genet.">
        <title>The Arabidopsis lyrata genome sequence and the basis of rapid genome size change.</title>
        <authorList>
            <person name="Hu T.T."/>
            <person name="Pattyn P."/>
            <person name="Bakker E.G."/>
            <person name="Cao J."/>
            <person name="Cheng J.-F."/>
            <person name="Clark R.M."/>
            <person name="Fahlgren N."/>
            <person name="Fawcett J.A."/>
            <person name="Grimwood J."/>
            <person name="Gundlach H."/>
            <person name="Haberer G."/>
            <person name="Hollister J.D."/>
            <person name="Ossowski S."/>
            <person name="Ottilar R.P."/>
            <person name="Salamov A.A."/>
            <person name="Schneeberger K."/>
            <person name="Spannagl M."/>
            <person name="Wang X."/>
            <person name="Yang L."/>
            <person name="Nasrallah M.E."/>
            <person name="Bergelson J."/>
            <person name="Carrington J.C."/>
            <person name="Gaut B.S."/>
            <person name="Schmutz J."/>
            <person name="Mayer K.F.X."/>
            <person name="Van de Peer Y."/>
            <person name="Grigoriev I.V."/>
            <person name="Nordborg M."/>
            <person name="Weigel D."/>
            <person name="Guo Y.-L."/>
        </authorList>
    </citation>
    <scope>NUCLEOTIDE SEQUENCE [LARGE SCALE GENOMIC DNA]</scope>
    <source>
        <strain evidence="11">cv. MN47</strain>
    </source>
</reference>
<keyword evidence="8" id="KW-0496">Mitochondrion</keyword>
<evidence type="ECO:0000256" key="7">
    <source>
        <dbReference type="ARBA" id="ARBA00022927"/>
    </source>
</evidence>
<protein>
    <submittedName>
        <fullName evidence="10">Uncharacterized protein</fullName>
    </submittedName>
</protein>
<dbReference type="InterPro" id="IPR027246">
    <property type="entry name" value="Porin_Euk/Tom40"/>
</dbReference>
<proteinExistence type="inferred from homology"/>
<evidence type="ECO:0000256" key="9">
    <source>
        <dbReference type="ARBA" id="ARBA00023136"/>
    </source>
</evidence>
<dbReference type="AlphaFoldDB" id="D7KPA7"/>
<evidence type="ECO:0000256" key="1">
    <source>
        <dbReference type="ARBA" id="ARBA00004374"/>
    </source>
</evidence>
<evidence type="ECO:0000313" key="10">
    <source>
        <dbReference type="EMBL" id="EFH66217.1"/>
    </source>
</evidence>
<keyword evidence="9" id="KW-0472">Membrane</keyword>
<evidence type="ECO:0000256" key="2">
    <source>
        <dbReference type="ARBA" id="ARBA00010510"/>
    </source>
</evidence>
<comment type="subcellular location">
    <subcellularLocation>
        <location evidence="1">Mitochondrion outer membrane</location>
        <topology evidence="1">Multi-pass membrane protein</topology>
    </subcellularLocation>
</comment>
<dbReference type="Proteomes" id="UP000008694">
    <property type="component" value="Unassembled WGS sequence"/>
</dbReference>
<sequence length="270" mass="30236">MADLSPPLTTKEAFEKVDNLNLTCPVGYDYVDNEAYDLLNPHYFKGLYLEYYPTFFNEKLHISSTMGTKHYQLCASYLNPKLVFMGKVNSHGRLSARVKAVITDKLIVHAHSEALNYRAQFQLGSNSIIGATYIQRVTPRLSLGGEFFWATMAQESGVGYAARYETNKMVASAKVISTGSVIMTYVQKISKKVSLATDFVYNCFSRDVKAKVGYECDISRLSRVQGMIDSNGVAYALLKKEMKMGLASLLSACLDHMKKDYKLGLSLTYH</sequence>
<dbReference type="EMBL" id="GL348713">
    <property type="protein sequence ID" value="EFH66217.1"/>
    <property type="molecule type" value="Genomic_DNA"/>
</dbReference>
<dbReference type="InterPro" id="IPR037930">
    <property type="entry name" value="Tom40"/>
</dbReference>
<evidence type="ECO:0000256" key="3">
    <source>
        <dbReference type="ARBA" id="ARBA00022448"/>
    </source>
</evidence>
<dbReference type="Pfam" id="PF01459">
    <property type="entry name" value="Porin_3"/>
    <property type="match status" value="1"/>
</dbReference>
<keyword evidence="6" id="KW-1000">Mitochondrion outer membrane</keyword>
<keyword evidence="3" id="KW-0813">Transport</keyword>
<evidence type="ECO:0000256" key="4">
    <source>
        <dbReference type="ARBA" id="ARBA00022452"/>
    </source>
</evidence>
<name>D7KPA7_ARALL</name>
<evidence type="ECO:0000313" key="11">
    <source>
        <dbReference type="Proteomes" id="UP000008694"/>
    </source>
</evidence>
<keyword evidence="4" id="KW-1134">Transmembrane beta strand</keyword>
<dbReference type="eggNOG" id="KOG3296">
    <property type="taxonomic scope" value="Eukaryota"/>
</dbReference>
<evidence type="ECO:0000256" key="8">
    <source>
        <dbReference type="ARBA" id="ARBA00023128"/>
    </source>
</evidence>
<keyword evidence="7" id="KW-0653">Protein transport</keyword>
<comment type="similarity">
    <text evidence="2">Belongs to the Tom40 family.</text>
</comment>
<dbReference type="GO" id="GO:0005741">
    <property type="term" value="C:mitochondrial outer membrane"/>
    <property type="evidence" value="ECO:0007669"/>
    <property type="project" value="UniProtKB-SubCell"/>
</dbReference>
<gene>
    <name evidence="10" type="ORF">ARALYDRAFT_334563</name>
</gene>
<dbReference type="GO" id="GO:0030150">
    <property type="term" value="P:protein import into mitochondrial matrix"/>
    <property type="evidence" value="ECO:0007669"/>
    <property type="project" value="InterPro"/>
</dbReference>
<dbReference type="PANTHER" id="PTHR10802">
    <property type="entry name" value="MITOCHONDRIAL IMPORT RECEPTOR SUBUNIT TOM40"/>
    <property type="match status" value="1"/>
</dbReference>
<dbReference type="HOGENOM" id="CLU_042174_1_0_1"/>